<dbReference type="EMBL" id="MN740550">
    <property type="protein sequence ID" value="QHS77487.1"/>
    <property type="molecule type" value="Genomic_DNA"/>
</dbReference>
<evidence type="ECO:0000256" key="5">
    <source>
        <dbReference type="SAM" id="Phobius"/>
    </source>
</evidence>
<evidence type="ECO:0000256" key="4">
    <source>
        <dbReference type="ARBA" id="ARBA00023136"/>
    </source>
</evidence>
<reference evidence="7" key="1">
    <citation type="journal article" date="2020" name="Nature">
        <title>Giant virus diversity and host interactions through global metagenomics.</title>
        <authorList>
            <person name="Schulz F."/>
            <person name="Roux S."/>
            <person name="Paez-Espino D."/>
            <person name="Jungbluth S."/>
            <person name="Walsh D.A."/>
            <person name="Denef V.J."/>
            <person name="McMahon K.D."/>
            <person name="Konstantinidis K.T."/>
            <person name="Eloe-Fadrosh E.A."/>
            <person name="Kyrpides N.C."/>
            <person name="Woyke T."/>
        </authorList>
    </citation>
    <scope>NUCLEOTIDE SEQUENCE</scope>
    <source>
        <strain evidence="7">GVMAG-S-1004661-13</strain>
    </source>
</reference>
<organism evidence="7">
    <name type="scientific">viral metagenome</name>
    <dbReference type="NCBI Taxonomy" id="1070528"/>
    <lineage>
        <taxon>unclassified sequences</taxon>
        <taxon>metagenomes</taxon>
        <taxon>organismal metagenomes</taxon>
    </lineage>
</organism>
<dbReference type="InterPro" id="IPR003807">
    <property type="entry name" value="DUF202"/>
</dbReference>
<accession>A0A6C0ACN8</accession>
<keyword evidence="2 5" id="KW-0812">Transmembrane</keyword>
<name>A0A6C0ACN8_9ZZZZ</name>
<keyword evidence="3 5" id="KW-1133">Transmembrane helix</keyword>
<feature type="transmembrane region" description="Helical" evidence="5">
    <location>
        <begin position="74"/>
        <end position="94"/>
    </location>
</feature>
<proteinExistence type="predicted"/>
<evidence type="ECO:0000256" key="1">
    <source>
        <dbReference type="ARBA" id="ARBA00004127"/>
    </source>
</evidence>
<evidence type="ECO:0000313" key="7">
    <source>
        <dbReference type="EMBL" id="QHS77487.1"/>
    </source>
</evidence>
<evidence type="ECO:0000259" key="6">
    <source>
        <dbReference type="Pfam" id="PF02656"/>
    </source>
</evidence>
<evidence type="ECO:0000256" key="2">
    <source>
        <dbReference type="ARBA" id="ARBA00022692"/>
    </source>
</evidence>
<feature type="transmembrane region" description="Helical" evidence="5">
    <location>
        <begin position="42"/>
        <end position="62"/>
    </location>
</feature>
<comment type="subcellular location">
    <subcellularLocation>
        <location evidence="1">Endomembrane system</location>
        <topology evidence="1">Multi-pass membrane protein</topology>
    </subcellularLocation>
</comment>
<sequence>MSISEFKITTRLAKDRTYMASIRTLAVFCGLSVLIYRFENRLLSSFILIATLIINLKIYYEYKNMLDVNNQKEYKWFSWLLTIAVVSLFISFNVKY</sequence>
<evidence type="ECO:0000256" key="3">
    <source>
        <dbReference type="ARBA" id="ARBA00022989"/>
    </source>
</evidence>
<dbReference type="AlphaFoldDB" id="A0A6C0ACN8"/>
<keyword evidence="4 5" id="KW-0472">Membrane</keyword>
<feature type="transmembrane region" description="Helical" evidence="5">
    <location>
        <begin position="20"/>
        <end position="36"/>
    </location>
</feature>
<protein>
    <recommendedName>
        <fullName evidence="6">DUF202 domain-containing protein</fullName>
    </recommendedName>
</protein>
<dbReference type="GO" id="GO:0012505">
    <property type="term" value="C:endomembrane system"/>
    <property type="evidence" value="ECO:0007669"/>
    <property type="project" value="UniProtKB-SubCell"/>
</dbReference>
<dbReference type="Pfam" id="PF02656">
    <property type="entry name" value="DUF202"/>
    <property type="match status" value="1"/>
</dbReference>
<feature type="domain" description="DUF202" evidence="6">
    <location>
        <begin position="10"/>
        <end position="69"/>
    </location>
</feature>